<evidence type="ECO:0000256" key="2">
    <source>
        <dbReference type="SAM" id="Phobius"/>
    </source>
</evidence>
<dbReference type="AlphaFoldDB" id="A0A0C3DDA0"/>
<keyword evidence="4" id="KW-1185">Reference proteome</keyword>
<evidence type="ECO:0000256" key="1">
    <source>
        <dbReference type="SAM" id="MobiDB-lite"/>
    </source>
</evidence>
<evidence type="ECO:0000313" key="4">
    <source>
        <dbReference type="Proteomes" id="UP000054321"/>
    </source>
</evidence>
<evidence type="ECO:0000313" key="3">
    <source>
        <dbReference type="EMBL" id="KIM99932.1"/>
    </source>
</evidence>
<keyword evidence="2" id="KW-1133">Transmembrane helix</keyword>
<evidence type="ECO:0008006" key="5">
    <source>
        <dbReference type="Google" id="ProtNLM"/>
    </source>
</evidence>
<gene>
    <name evidence="3" type="ORF">OIDMADRAFT_181228</name>
</gene>
<proteinExistence type="predicted"/>
<protein>
    <recommendedName>
        <fullName evidence="5">Mid2 domain-containing protein</fullName>
    </recommendedName>
</protein>
<accession>A0A0C3DDA0</accession>
<feature type="transmembrane region" description="Helical" evidence="2">
    <location>
        <begin position="262"/>
        <end position="284"/>
    </location>
</feature>
<organism evidence="3 4">
    <name type="scientific">Oidiodendron maius (strain Zn)</name>
    <dbReference type="NCBI Taxonomy" id="913774"/>
    <lineage>
        <taxon>Eukaryota</taxon>
        <taxon>Fungi</taxon>
        <taxon>Dikarya</taxon>
        <taxon>Ascomycota</taxon>
        <taxon>Pezizomycotina</taxon>
        <taxon>Leotiomycetes</taxon>
        <taxon>Leotiomycetes incertae sedis</taxon>
        <taxon>Myxotrichaceae</taxon>
        <taxon>Oidiodendron</taxon>
    </lineage>
</organism>
<sequence length="400" mass="42226">MTIRQESSGQAAASPTADLAPRANSVLGNLSPRSVTTVFIVPTPIVINQLATIGMQWPVDNSVSMAVLCQTNATNTSLMTSDNTWVVLSVDFSVLGINTAQPGGSMISVPMTFEIPPEAAANKNFQNFFFCWGSEITGSGVFNCETYSETFDVQTASGARRAVQWRSRRVRAKIPREVELLPRVIGTPTTPLAITQSSIVLSIQAITTVTQTTSTKYVTEAPASTSTSSASSTVTGSSITDTTTLTTITTISSKGLPTGAKIGIGVAVPFVAILILVSAALCYLRRRKDSNGVPLNGKDIFKPAIGRAGHTMPAELPSAPYASADGDVCSEADGNAIHESDSINVFKRAFELSDTKSYATGSPKRSPFPPPSAREKLRAFHPSTKEAKMSLNAGDHDAGM</sequence>
<name>A0A0C3DDA0_OIDMZ</name>
<feature type="region of interest" description="Disordered" evidence="1">
    <location>
        <begin position="357"/>
        <end position="400"/>
    </location>
</feature>
<dbReference type="EMBL" id="KN832878">
    <property type="protein sequence ID" value="KIM99932.1"/>
    <property type="molecule type" value="Genomic_DNA"/>
</dbReference>
<reference evidence="4" key="2">
    <citation type="submission" date="2015-01" db="EMBL/GenBank/DDBJ databases">
        <title>Evolutionary Origins and Diversification of the Mycorrhizal Mutualists.</title>
        <authorList>
            <consortium name="DOE Joint Genome Institute"/>
            <consortium name="Mycorrhizal Genomics Consortium"/>
            <person name="Kohler A."/>
            <person name="Kuo A."/>
            <person name="Nagy L.G."/>
            <person name="Floudas D."/>
            <person name="Copeland A."/>
            <person name="Barry K.W."/>
            <person name="Cichocki N."/>
            <person name="Veneault-Fourrey C."/>
            <person name="LaButti K."/>
            <person name="Lindquist E.A."/>
            <person name="Lipzen A."/>
            <person name="Lundell T."/>
            <person name="Morin E."/>
            <person name="Murat C."/>
            <person name="Riley R."/>
            <person name="Ohm R."/>
            <person name="Sun H."/>
            <person name="Tunlid A."/>
            <person name="Henrissat B."/>
            <person name="Grigoriev I.V."/>
            <person name="Hibbett D.S."/>
            <person name="Martin F."/>
        </authorList>
    </citation>
    <scope>NUCLEOTIDE SEQUENCE [LARGE SCALE GENOMIC DNA]</scope>
    <source>
        <strain evidence="4">Zn</strain>
    </source>
</reference>
<feature type="compositionally biased region" description="Basic and acidic residues" evidence="1">
    <location>
        <begin position="373"/>
        <end position="400"/>
    </location>
</feature>
<dbReference type="Proteomes" id="UP000054321">
    <property type="component" value="Unassembled WGS sequence"/>
</dbReference>
<dbReference type="HOGENOM" id="CLU_689059_0_0_1"/>
<keyword evidence="2" id="KW-0472">Membrane</keyword>
<dbReference type="InParanoid" id="A0A0C3DDA0"/>
<keyword evidence="2" id="KW-0812">Transmembrane</keyword>
<reference evidence="3 4" key="1">
    <citation type="submission" date="2014-04" db="EMBL/GenBank/DDBJ databases">
        <authorList>
            <consortium name="DOE Joint Genome Institute"/>
            <person name="Kuo A."/>
            <person name="Martino E."/>
            <person name="Perotto S."/>
            <person name="Kohler A."/>
            <person name="Nagy L.G."/>
            <person name="Floudas D."/>
            <person name="Copeland A."/>
            <person name="Barry K.W."/>
            <person name="Cichocki N."/>
            <person name="Veneault-Fourrey C."/>
            <person name="LaButti K."/>
            <person name="Lindquist E.A."/>
            <person name="Lipzen A."/>
            <person name="Lundell T."/>
            <person name="Morin E."/>
            <person name="Murat C."/>
            <person name="Sun H."/>
            <person name="Tunlid A."/>
            <person name="Henrissat B."/>
            <person name="Grigoriev I.V."/>
            <person name="Hibbett D.S."/>
            <person name="Martin F."/>
            <person name="Nordberg H.P."/>
            <person name="Cantor M.N."/>
            <person name="Hua S.X."/>
        </authorList>
    </citation>
    <scope>NUCLEOTIDE SEQUENCE [LARGE SCALE GENOMIC DNA]</scope>
    <source>
        <strain evidence="3 4">Zn</strain>
    </source>
</reference>